<sequence length="66" mass="8116">MRPYTQNPKKSWWLILLGIPFVFLLFPSFYNYEQPAFIGIPFFYWFQFLWVIIVSLIMAALYWVKD</sequence>
<feature type="transmembrane region" description="Helical" evidence="1">
    <location>
        <begin position="42"/>
        <end position="64"/>
    </location>
</feature>
<dbReference type="AlphaFoldDB" id="A0A8J3IME7"/>
<proteinExistence type="predicted"/>
<evidence type="ECO:0008006" key="4">
    <source>
        <dbReference type="Google" id="ProtNLM"/>
    </source>
</evidence>
<dbReference type="RefSeq" id="WP_220207268.1">
    <property type="nucleotide sequence ID" value="NZ_BNJK01000001.1"/>
</dbReference>
<gene>
    <name evidence="2" type="ORF">KSF_067110</name>
</gene>
<protein>
    <recommendedName>
        <fullName evidence="4">DUF3311 domain-containing protein</fullName>
    </recommendedName>
</protein>
<dbReference type="InterPro" id="IPR021741">
    <property type="entry name" value="DUF3311"/>
</dbReference>
<keyword evidence="1" id="KW-1133">Transmembrane helix</keyword>
<accession>A0A8J3IME7</accession>
<keyword evidence="1" id="KW-0472">Membrane</keyword>
<name>A0A8J3IME7_9CHLR</name>
<evidence type="ECO:0000313" key="2">
    <source>
        <dbReference type="EMBL" id="GHO96663.1"/>
    </source>
</evidence>
<reference evidence="2" key="1">
    <citation type="submission" date="2020-10" db="EMBL/GenBank/DDBJ databases">
        <title>Taxonomic study of unclassified bacteria belonging to the class Ktedonobacteria.</title>
        <authorList>
            <person name="Yabe S."/>
            <person name="Wang C.M."/>
            <person name="Zheng Y."/>
            <person name="Sakai Y."/>
            <person name="Cavaletti L."/>
            <person name="Monciardini P."/>
            <person name="Donadio S."/>
        </authorList>
    </citation>
    <scope>NUCLEOTIDE SEQUENCE</scope>
    <source>
        <strain evidence="2">ID150040</strain>
    </source>
</reference>
<keyword evidence="3" id="KW-1185">Reference proteome</keyword>
<evidence type="ECO:0000313" key="3">
    <source>
        <dbReference type="Proteomes" id="UP000597444"/>
    </source>
</evidence>
<evidence type="ECO:0000256" key="1">
    <source>
        <dbReference type="SAM" id="Phobius"/>
    </source>
</evidence>
<dbReference type="EMBL" id="BNJK01000001">
    <property type="protein sequence ID" value="GHO96663.1"/>
    <property type="molecule type" value="Genomic_DNA"/>
</dbReference>
<feature type="transmembrane region" description="Helical" evidence="1">
    <location>
        <begin position="12"/>
        <end position="30"/>
    </location>
</feature>
<dbReference type="Pfam" id="PF11755">
    <property type="entry name" value="DUF3311"/>
    <property type="match status" value="1"/>
</dbReference>
<dbReference type="Proteomes" id="UP000597444">
    <property type="component" value="Unassembled WGS sequence"/>
</dbReference>
<comment type="caution">
    <text evidence="2">The sequence shown here is derived from an EMBL/GenBank/DDBJ whole genome shotgun (WGS) entry which is preliminary data.</text>
</comment>
<organism evidence="2 3">
    <name type="scientific">Reticulibacter mediterranei</name>
    <dbReference type="NCBI Taxonomy" id="2778369"/>
    <lineage>
        <taxon>Bacteria</taxon>
        <taxon>Bacillati</taxon>
        <taxon>Chloroflexota</taxon>
        <taxon>Ktedonobacteria</taxon>
        <taxon>Ktedonobacterales</taxon>
        <taxon>Reticulibacteraceae</taxon>
        <taxon>Reticulibacter</taxon>
    </lineage>
</organism>
<keyword evidence="1" id="KW-0812">Transmembrane</keyword>